<organism evidence="2 3">
    <name type="scientific">Candolleomyces eurysporus</name>
    <dbReference type="NCBI Taxonomy" id="2828524"/>
    <lineage>
        <taxon>Eukaryota</taxon>
        <taxon>Fungi</taxon>
        <taxon>Dikarya</taxon>
        <taxon>Basidiomycota</taxon>
        <taxon>Agaricomycotina</taxon>
        <taxon>Agaricomycetes</taxon>
        <taxon>Agaricomycetidae</taxon>
        <taxon>Agaricales</taxon>
        <taxon>Agaricineae</taxon>
        <taxon>Psathyrellaceae</taxon>
        <taxon>Candolleomyces</taxon>
    </lineage>
</organism>
<protein>
    <submittedName>
        <fullName evidence="2">Uncharacterized protein</fullName>
    </submittedName>
</protein>
<proteinExistence type="predicted"/>
<keyword evidence="1" id="KW-1133">Transmembrane helix</keyword>
<feature type="transmembrane region" description="Helical" evidence="1">
    <location>
        <begin position="6"/>
        <end position="27"/>
    </location>
</feature>
<dbReference type="Proteomes" id="UP001140091">
    <property type="component" value="Unassembled WGS sequence"/>
</dbReference>
<keyword evidence="1" id="KW-0472">Membrane</keyword>
<comment type="caution">
    <text evidence="2">The sequence shown here is derived from an EMBL/GenBank/DDBJ whole genome shotgun (WGS) entry which is preliminary data.</text>
</comment>
<reference evidence="2" key="1">
    <citation type="submission" date="2022-06" db="EMBL/GenBank/DDBJ databases">
        <title>Genome Sequence of Candolleomyces eurysporus.</title>
        <authorList>
            <person name="Buettner E."/>
        </authorList>
    </citation>
    <scope>NUCLEOTIDE SEQUENCE</scope>
    <source>
        <strain evidence="2">VTCC 930004</strain>
    </source>
</reference>
<evidence type="ECO:0000256" key="1">
    <source>
        <dbReference type="SAM" id="Phobius"/>
    </source>
</evidence>
<keyword evidence="3" id="KW-1185">Reference proteome</keyword>
<feature type="non-terminal residue" evidence="2">
    <location>
        <position position="148"/>
    </location>
</feature>
<name>A0A9W8JGK6_9AGAR</name>
<evidence type="ECO:0000313" key="2">
    <source>
        <dbReference type="EMBL" id="KAJ2934122.1"/>
    </source>
</evidence>
<evidence type="ECO:0000313" key="3">
    <source>
        <dbReference type="Proteomes" id="UP001140091"/>
    </source>
</evidence>
<gene>
    <name evidence="2" type="ORF">H1R20_g3013</name>
</gene>
<sequence length="148" mass="15806">MSSTALWRALPSVAVVWVTGVVVTRYLQGRKYLVGVDGSSFAVASSESHKIPLSEPASPFPPCPFSFSSPTPSSFPPPLPSIISLLETKEADPSMDVNTDTHFTVPSPCSQPQLASLDAAMQEKDEGCDTPRALAFTNASHPTPYKIQ</sequence>
<dbReference type="AlphaFoldDB" id="A0A9W8JGK6"/>
<accession>A0A9W8JGK6</accession>
<dbReference type="EMBL" id="JANBPK010000726">
    <property type="protein sequence ID" value="KAJ2934122.1"/>
    <property type="molecule type" value="Genomic_DNA"/>
</dbReference>
<keyword evidence="1" id="KW-0812">Transmembrane</keyword>